<dbReference type="PANTHER" id="PTHR43373">
    <property type="entry name" value="NA(+)/H(+) ANTIPORTER SUBUNIT"/>
    <property type="match status" value="1"/>
</dbReference>
<keyword evidence="5 7" id="KW-1133">Transmembrane helix</keyword>
<dbReference type="InterPro" id="IPR050616">
    <property type="entry name" value="CPA3_Na-H_Antiporter_A"/>
</dbReference>
<evidence type="ECO:0000256" key="1">
    <source>
        <dbReference type="ARBA" id="ARBA00004651"/>
    </source>
</evidence>
<reference evidence="10" key="1">
    <citation type="submission" date="2014-12" db="EMBL/GenBank/DDBJ databases">
        <authorList>
            <person name="Huang H.-H."/>
            <person name="Chen S.-C."/>
            <person name="Lai M.-C."/>
        </authorList>
    </citation>
    <scope>NUCLEOTIDE SEQUENCE</scope>
    <source>
        <strain evidence="10">K1F9705b</strain>
    </source>
</reference>
<keyword evidence="2" id="KW-0813">Transport</keyword>
<name>A0A8J7W8R2_9EURY</name>
<keyword evidence="6 7" id="KW-0472">Membrane</keyword>
<evidence type="ECO:0000256" key="5">
    <source>
        <dbReference type="ARBA" id="ARBA00022989"/>
    </source>
</evidence>
<accession>A0A8J7W8R2</accession>
<comment type="caution">
    <text evidence="10">The sequence shown here is derived from an EMBL/GenBank/DDBJ whole genome shotgun (WGS) entry which is preliminary data.</text>
</comment>
<dbReference type="Pfam" id="PF20501">
    <property type="entry name" value="MbhE"/>
    <property type="match status" value="1"/>
</dbReference>
<keyword evidence="4 7" id="KW-0812">Transmembrane</keyword>
<evidence type="ECO:0000259" key="9">
    <source>
        <dbReference type="Pfam" id="PF20501"/>
    </source>
</evidence>
<dbReference type="Pfam" id="PF13244">
    <property type="entry name" value="MbhD"/>
    <property type="match status" value="1"/>
</dbReference>
<evidence type="ECO:0000256" key="6">
    <source>
        <dbReference type="ARBA" id="ARBA00023136"/>
    </source>
</evidence>
<feature type="transmembrane region" description="Helical" evidence="7">
    <location>
        <begin position="52"/>
        <end position="72"/>
    </location>
</feature>
<dbReference type="NCBIfam" id="NF009159">
    <property type="entry name" value="PRK12504.1"/>
    <property type="match status" value="1"/>
</dbReference>
<evidence type="ECO:0000313" key="11">
    <source>
        <dbReference type="Proteomes" id="UP000730161"/>
    </source>
</evidence>
<protein>
    <recommendedName>
        <fullName evidence="12">Cation:proton antiporter</fullName>
    </recommendedName>
</protein>
<dbReference type="InterPro" id="IPR042106">
    <property type="entry name" value="Nuo/plastoQ_OxRdtase_6_NuoJ"/>
</dbReference>
<evidence type="ECO:0008006" key="12">
    <source>
        <dbReference type="Google" id="ProtNLM"/>
    </source>
</evidence>
<evidence type="ECO:0000259" key="8">
    <source>
        <dbReference type="Pfam" id="PF13244"/>
    </source>
</evidence>
<sequence>MIWLVNGVLLIALIVLAAWALKTRDLLVSAMILSVYSFLMAIIYAQLNSPDVALTEAAVGAGITTVLFILAIQKTSRMEEDSDDETIQKGPLAIVLFIGLILALAAGGMPAFGSPDAPAAIVSGNLYLEEAKEVTGVVNIVTAIIAYYRSFDTLGEVTVVFAVGIGIIALFLRGREEEGDDEK</sequence>
<dbReference type="Proteomes" id="UP000730161">
    <property type="component" value="Unassembled WGS sequence"/>
</dbReference>
<comment type="subcellular location">
    <subcellularLocation>
        <location evidence="1">Cell membrane</location>
        <topology evidence="1">Multi-pass membrane protein</topology>
    </subcellularLocation>
</comment>
<dbReference type="InterPro" id="IPR046806">
    <property type="entry name" value="MrpA_C/MbhE"/>
</dbReference>
<feature type="domain" description="MrpA C-terminal/MbhE" evidence="9">
    <location>
        <begin position="123"/>
        <end position="175"/>
    </location>
</feature>
<evidence type="ECO:0000256" key="2">
    <source>
        <dbReference type="ARBA" id="ARBA00022448"/>
    </source>
</evidence>
<dbReference type="GO" id="GO:0005886">
    <property type="term" value="C:plasma membrane"/>
    <property type="evidence" value="ECO:0007669"/>
    <property type="project" value="UniProtKB-SubCell"/>
</dbReference>
<dbReference type="Gene3D" id="1.20.120.1200">
    <property type="entry name" value="NADH-ubiquinone/plastoquinone oxidoreductase chain 6, subunit NuoJ"/>
    <property type="match status" value="1"/>
</dbReference>
<feature type="domain" description="MrpA C-terminal/MbhD" evidence="8">
    <location>
        <begin position="12"/>
        <end position="77"/>
    </location>
</feature>
<gene>
    <name evidence="10" type="ORF">RJ53_02660</name>
</gene>
<evidence type="ECO:0000256" key="7">
    <source>
        <dbReference type="SAM" id="Phobius"/>
    </source>
</evidence>
<proteinExistence type="predicted"/>
<dbReference type="OrthoDB" id="99605at2157"/>
<evidence type="ECO:0000313" key="10">
    <source>
        <dbReference type="EMBL" id="MBR1368462.1"/>
    </source>
</evidence>
<keyword evidence="3" id="KW-1003">Cell membrane</keyword>
<dbReference type="PANTHER" id="PTHR43373:SF1">
    <property type="entry name" value="NA(+)_H(+) ANTIPORTER SUBUNIT A"/>
    <property type="match status" value="1"/>
</dbReference>
<feature type="transmembrane region" description="Helical" evidence="7">
    <location>
        <begin position="27"/>
        <end position="45"/>
    </location>
</feature>
<feature type="transmembrane region" description="Helical" evidence="7">
    <location>
        <begin position="157"/>
        <end position="174"/>
    </location>
</feature>
<feature type="transmembrane region" description="Helical" evidence="7">
    <location>
        <begin position="92"/>
        <end position="113"/>
    </location>
</feature>
<evidence type="ECO:0000256" key="4">
    <source>
        <dbReference type="ARBA" id="ARBA00022692"/>
    </source>
</evidence>
<dbReference type="EMBL" id="JWHL01000002">
    <property type="protein sequence ID" value="MBR1368462.1"/>
    <property type="molecule type" value="Genomic_DNA"/>
</dbReference>
<dbReference type="AlphaFoldDB" id="A0A8J7W8R2"/>
<dbReference type="InterPro" id="IPR025383">
    <property type="entry name" value="MrpA_C/MbhD"/>
</dbReference>
<keyword evidence="11" id="KW-1185">Reference proteome</keyword>
<organism evidence="10 11">
    <name type="scientific">Methanocalculus chunghsingensis</name>
    <dbReference type="NCBI Taxonomy" id="156457"/>
    <lineage>
        <taxon>Archaea</taxon>
        <taxon>Methanobacteriati</taxon>
        <taxon>Methanobacteriota</taxon>
        <taxon>Stenosarchaea group</taxon>
        <taxon>Methanomicrobia</taxon>
        <taxon>Methanomicrobiales</taxon>
        <taxon>Methanocalculaceae</taxon>
        <taxon>Methanocalculus</taxon>
    </lineage>
</organism>
<evidence type="ECO:0000256" key="3">
    <source>
        <dbReference type="ARBA" id="ARBA00022475"/>
    </source>
</evidence>
<dbReference type="RefSeq" id="WP_211530072.1">
    <property type="nucleotide sequence ID" value="NZ_JWHL01000002.1"/>
</dbReference>